<sequence>MTTNSNGLASLEIGTGTNLIGAFSGIDWSQGPFFLKVESDPTGGSNYTISGTSELLSVPYALYSANSGNLNVWNTTGNATIDPTINFIGTTQNKDVVFKRNNIFAGTLGENNTSFGQNSLNATVTGIRNTAVGSNTLPALTTGTLNVAVGESTLFSTTSGQENSAFGVGSLFLNTTGSQNTGLGRNALTSSTTAGSNTAVGHAAMRSTTTGSFNSAVGRDALRFNTTGFENSVIGVNALFANTTGERNAAIGVQALRNNTIGNNNTALGFQALFENTTGTNNTAVGNTAFSTGTNFSNSTAVGASSVITASNQVRLGDANVTSIGGQVSWTTLSDGRFKENIAQNVPGLEFITKLKPVTYTVNKDLVNRFYDVQLSNNIQSGSSETTTGFIAQDVEKAATEIGFKFSGIDKPKNEKDHYGIRYSDFIPPVVKAIQEQQNTIEQLKLENQELIKRLALLEKLILEKK</sequence>
<name>A0ABS2CUG6_9FLAO</name>
<feature type="domain" description="Peptidase S74" evidence="2">
    <location>
        <begin position="334"/>
        <end position="448"/>
    </location>
</feature>
<dbReference type="PROSITE" id="PS51688">
    <property type="entry name" value="ICA"/>
    <property type="match status" value="1"/>
</dbReference>
<dbReference type="InterPro" id="IPR011049">
    <property type="entry name" value="Serralysin-like_metalloprot_C"/>
</dbReference>
<feature type="coiled-coil region" evidence="1">
    <location>
        <begin position="434"/>
        <end position="461"/>
    </location>
</feature>
<dbReference type="EMBL" id="JACSOD020000444">
    <property type="protein sequence ID" value="MBM6498619.1"/>
    <property type="molecule type" value="Genomic_DNA"/>
</dbReference>
<gene>
    <name evidence="3" type="ORF">H9X54_004790</name>
</gene>
<evidence type="ECO:0000259" key="2">
    <source>
        <dbReference type="PROSITE" id="PS51688"/>
    </source>
</evidence>
<dbReference type="Pfam" id="PF13884">
    <property type="entry name" value="Peptidase_S74"/>
    <property type="match status" value="1"/>
</dbReference>
<protein>
    <submittedName>
        <fullName evidence="3">Tail fiber domain-containing protein</fullName>
    </submittedName>
</protein>
<dbReference type="RefSeq" id="WP_187657870.1">
    <property type="nucleotide sequence ID" value="NZ_JACSOD020000444.1"/>
</dbReference>
<dbReference type="Gene3D" id="2.150.10.10">
    <property type="entry name" value="Serralysin-like metalloprotease, C-terminal"/>
    <property type="match status" value="1"/>
</dbReference>
<reference evidence="3 4" key="1">
    <citation type="submission" date="2021-02" db="EMBL/GenBank/DDBJ databases">
        <authorList>
            <person name="Jung H.S."/>
            <person name="Chun B.H."/>
            <person name="Jeon C.O."/>
        </authorList>
    </citation>
    <scope>NUCLEOTIDE SEQUENCE [LARGE SCALE GENOMIC DNA]</scope>
    <source>
        <strain evidence="3 4">LMG 25203</strain>
    </source>
</reference>
<organism evidence="3 4">
    <name type="scientific">Flavobacterium macrobrachii</name>
    <dbReference type="NCBI Taxonomy" id="591204"/>
    <lineage>
        <taxon>Bacteria</taxon>
        <taxon>Pseudomonadati</taxon>
        <taxon>Bacteroidota</taxon>
        <taxon>Flavobacteriia</taxon>
        <taxon>Flavobacteriales</taxon>
        <taxon>Flavobacteriaceae</taxon>
        <taxon>Flavobacterium</taxon>
    </lineage>
</organism>
<dbReference type="Proteomes" id="UP000759529">
    <property type="component" value="Unassembled WGS sequence"/>
</dbReference>
<keyword evidence="4" id="KW-1185">Reference proteome</keyword>
<keyword evidence="1" id="KW-0175">Coiled coil</keyword>
<evidence type="ECO:0000256" key="1">
    <source>
        <dbReference type="SAM" id="Coils"/>
    </source>
</evidence>
<accession>A0ABS2CUG6</accession>
<proteinExistence type="predicted"/>
<evidence type="ECO:0000313" key="4">
    <source>
        <dbReference type="Proteomes" id="UP000759529"/>
    </source>
</evidence>
<evidence type="ECO:0000313" key="3">
    <source>
        <dbReference type="EMBL" id="MBM6498619.1"/>
    </source>
</evidence>
<dbReference type="InterPro" id="IPR030392">
    <property type="entry name" value="S74_ICA"/>
</dbReference>
<comment type="caution">
    <text evidence="3">The sequence shown here is derived from an EMBL/GenBank/DDBJ whole genome shotgun (WGS) entry which is preliminary data.</text>
</comment>